<dbReference type="PANTHER" id="PTHR43065">
    <property type="entry name" value="SENSOR HISTIDINE KINASE"/>
    <property type="match status" value="1"/>
</dbReference>
<organism evidence="7 8">
    <name type="scientific">Chloroherpeton thalassium (strain ATCC 35110 / GB-78)</name>
    <dbReference type="NCBI Taxonomy" id="517418"/>
    <lineage>
        <taxon>Bacteria</taxon>
        <taxon>Pseudomonadati</taxon>
        <taxon>Chlorobiota</taxon>
        <taxon>Chlorobiia</taxon>
        <taxon>Chlorobiales</taxon>
        <taxon>Chloroherpetonaceae</taxon>
        <taxon>Chloroherpeton</taxon>
    </lineage>
</organism>
<comment type="catalytic activity">
    <reaction evidence="1">
        <text>ATP + protein L-histidine = ADP + protein N-phospho-L-histidine.</text>
        <dbReference type="EC" id="2.7.13.3"/>
    </reaction>
</comment>
<dbReference type="SUPFAM" id="SSF55874">
    <property type="entry name" value="ATPase domain of HSP90 chaperone/DNA topoisomerase II/histidine kinase"/>
    <property type="match status" value="1"/>
</dbReference>
<reference evidence="7 8" key="1">
    <citation type="submission" date="2008-06" db="EMBL/GenBank/DDBJ databases">
        <title>Complete sequence of Chloroherpeton thalassium ATCC 35110.</title>
        <authorList>
            <consortium name="US DOE Joint Genome Institute"/>
            <person name="Lucas S."/>
            <person name="Copeland A."/>
            <person name="Lapidus A."/>
            <person name="Glavina del Rio T."/>
            <person name="Dalin E."/>
            <person name="Tice H."/>
            <person name="Bruce D."/>
            <person name="Goodwin L."/>
            <person name="Pitluck S."/>
            <person name="Schmutz J."/>
            <person name="Larimer F."/>
            <person name="Land M."/>
            <person name="Hauser L."/>
            <person name="Kyrpides N."/>
            <person name="Mikhailova N."/>
            <person name="Liu Z."/>
            <person name="Li T."/>
            <person name="Zhao F."/>
            <person name="Overmann J."/>
            <person name="Bryant D.A."/>
            <person name="Richardson P."/>
        </authorList>
    </citation>
    <scope>NUCLEOTIDE SEQUENCE [LARGE SCALE GENOMIC DNA]</scope>
    <source>
        <strain evidence="8">ATCC 35110 / GB-78</strain>
    </source>
</reference>
<protein>
    <recommendedName>
        <fullName evidence="2">histidine kinase</fullName>
        <ecNumber evidence="2">2.7.13.3</ecNumber>
    </recommendedName>
</protein>
<dbReference type="PANTHER" id="PTHR43065:SF50">
    <property type="entry name" value="HISTIDINE KINASE"/>
    <property type="match status" value="1"/>
</dbReference>
<feature type="transmembrane region" description="Helical" evidence="5">
    <location>
        <begin position="41"/>
        <end position="62"/>
    </location>
</feature>
<dbReference type="AlphaFoldDB" id="B3QWZ7"/>
<evidence type="ECO:0000259" key="6">
    <source>
        <dbReference type="PROSITE" id="PS50109"/>
    </source>
</evidence>
<keyword evidence="7" id="KW-0418">Kinase</keyword>
<dbReference type="HOGENOM" id="CLU_000445_114_39_10"/>
<keyword evidence="8" id="KW-1185">Reference proteome</keyword>
<dbReference type="Pfam" id="PF02518">
    <property type="entry name" value="HATPase_c"/>
    <property type="match status" value="1"/>
</dbReference>
<evidence type="ECO:0000256" key="5">
    <source>
        <dbReference type="SAM" id="Phobius"/>
    </source>
</evidence>
<dbReference type="PROSITE" id="PS50109">
    <property type="entry name" value="HIS_KIN"/>
    <property type="match status" value="1"/>
</dbReference>
<dbReference type="STRING" id="517418.Ctha_0894"/>
<dbReference type="CDD" id="cd00082">
    <property type="entry name" value="HisKA"/>
    <property type="match status" value="1"/>
</dbReference>
<dbReference type="InterPro" id="IPR036890">
    <property type="entry name" value="HATPase_C_sf"/>
</dbReference>
<dbReference type="eggNOG" id="COG4191">
    <property type="taxonomic scope" value="Bacteria"/>
</dbReference>
<keyword evidence="5" id="KW-0812">Transmembrane</keyword>
<dbReference type="InterPro" id="IPR005467">
    <property type="entry name" value="His_kinase_dom"/>
</dbReference>
<dbReference type="SMART" id="SM00387">
    <property type="entry name" value="HATPase_c"/>
    <property type="match status" value="1"/>
</dbReference>
<evidence type="ECO:0000313" key="7">
    <source>
        <dbReference type="EMBL" id="ACF13361.1"/>
    </source>
</evidence>
<evidence type="ECO:0000313" key="8">
    <source>
        <dbReference type="Proteomes" id="UP000001208"/>
    </source>
</evidence>
<keyword evidence="7" id="KW-0808">Transferase</keyword>
<dbReference type="SUPFAM" id="SSF47384">
    <property type="entry name" value="Homodimeric domain of signal transducing histidine kinase"/>
    <property type="match status" value="1"/>
</dbReference>
<dbReference type="Gene3D" id="3.30.565.10">
    <property type="entry name" value="Histidine kinase-like ATPase, C-terminal domain"/>
    <property type="match status" value="1"/>
</dbReference>
<name>B3QWZ7_CHLT3</name>
<evidence type="ECO:0000256" key="2">
    <source>
        <dbReference type="ARBA" id="ARBA00012438"/>
    </source>
</evidence>
<keyword evidence="5" id="KW-1133">Transmembrane helix</keyword>
<evidence type="ECO:0000256" key="3">
    <source>
        <dbReference type="ARBA" id="ARBA00022553"/>
    </source>
</evidence>
<dbReference type="InterPro" id="IPR003594">
    <property type="entry name" value="HATPase_dom"/>
</dbReference>
<dbReference type="OrthoDB" id="9783713at2"/>
<dbReference type="EMBL" id="CP001100">
    <property type="protein sequence ID" value="ACF13361.1"/>
    <property type="molecule type" value="Genomic_DNA"/>
</dbReference>
<evidence type="ECO:0000256" key="4">
    <source>
        <dbReference type="SAM" id="Coils"/>
    </source>
</evidence>
<dbReference type="Proteomes" id="UP000001208">
    <property type="component" value="Chromosome"/>
</dbReference>
<dbReference type="InterPro" id="IPR004358">
    <property type="entry name" value="Sig_transdc_His_kin-like_C"/>
</dbReference>
<feature type="domain" description="Histidine kinase" evidence="6">
    <location>
        <begin position="356"/>
        <end position="610"/>
    </location>
</feature>
<sequence length="622" mass="70499">MRILIFLIWWGVYSKIVKMNDQAQTSASKAARIQSNKYRELFLYAFLIVFLAVGLLVVNYIIANKGKEDGKLIEIAGQQRIHAGKIAKAIIEIRLKTLTDEPYVDQVRNMAEEYDQYNEIDNALRNGGVVTESSGKRIQFEPITDDSAKAIFQRIDETWNVYKEAVELILTTKHEYLDSLYIDENELVGEELESLSLAQIGEFASKQMNAMYKSQELMMSRLTEISSERAKTYQQIQVIGAILLAVVFLFSIIRVRSSLQSQDREIKRYADGLEDLVKKRTQELQASQDELKKYSDDLENLVEKRTQELQASQDELAHINENLEQLVEQRTQELRDSHTQLIQSEKMSSLGQMVAGLAHEINTPLAFVQSNVFELKSAQKRIDRSCRALYLKTHHALMDNDSGLGELLIENHSVLEAVNIDYFKEGTRLFNESYEGLERIKDLIINLKNFSRLDEADMKDTDINASLESTLKIAHNFLKHRVTVEKEYGDLPIVRCYPSQLNQVFLNLITNAAQACEKQSQSDTKGVIALRTTYTDGKVIIDVADNGAGIAPENLKKIFEPFFTTKPIGSGTGLGLSIVYKIIEQHNGTITVDSEVGKGTTFRITLPLAVAKQQRVSMFADE</sequence>
<dbReference type="InterPro" id="IPR003661">
    <property type="entry name" value="HisK_dim/P_dom"/>
</dbReference>
<dbReference type="EC" id="2.7.13.3" evidence="2"/>
<dbReference type="KEGG" id="cts:Ctha_0894"/>
<dbReference type="GO" id="GO:0000155">
    <property type="term" value="F:phosphorelay sensor kinase activity"/>
    <property type="evidence" value="ECO:0007669"/>
    <property type="project" value="InterPro"/>
</dbReference>
<keyword evidence="5" id="KW-0472">Membrane</keyword>
<gene>
    <name evidence="7" type="ordered locus">Ctha_0894</name>
</gene>
<evidence type="ECO:0000256" key="1">
    <source>
        <dbReference type="ARBA" id="ARBA00000085"/>
    </source>
</evidence>
<dbReference type="InterPro" id="IPR036097">
    <property type="entry name" value="HisK_dim/P_sf"/>
</dbReference>
<keyword evidence="3" id="KW-0597">Phosphoprotein</keyword>
<dbReference type="Gene3D" id="1.10.287.130">
    <property type="match status" value="1"/>
</dbReference>
<accession>B3QWZ7</accession>
<feature type="coiled-coil region" evidence="4">
    <location>
        <begin position="270"/>
        <end position="340"/>
    </location>
</feature>
<keyword evidence="4" id="KW-0175">Coiled coil</keyword>
<dbReference type="PRINTS" id="PR00344">
    <property type="entry name" value="BCTRLSENSOR"/>
</dbReference>
<proteinExistence type="predicted"/>